<keyword evidence="2" id="KW-1185">Reference proteome</keyword>
<dbReference type="RefSeq" id="WP_109952782.1">
    <property type="nucleotide sequence ID" value="NZ_CP029551.1"/>
</dbReference>
<name>A0A2U8VX46_9HYPH</name>
<organism evidence="1 2">
    <name type="scientific">Methylobacterium radiodurans</name>
    <dbReference type="NCBI Taxonomy" id="2202828"/>
    <lineage>
        <taxon>Bacteria</taxon>
        <taxon>Pseudomonadati</taxon>
        <taxon>Pseudomonadota</taxon>
        <taxon>Alphaproteobacteria</taxon>
        <taxon>Hyphomicrobiales</taxon>
        <taxon>Methylobacteriaceae</taxon>
        <taxon>Methylobacterium</taxon>
    </lineage>
</organism>
<dbReference type="KEGG" id="meti:DK427_19925"/>
<dbReference type="Proteomes" id="UP000246058">
    <property type="component" value="Chromosome"/>
</dbReference>
<evidence type="ECO:0000313" key="2">
    <source>
        <dbReference type="Proteomes" id="UP000246058"/>
    </source>
</evidence>
<proteinExistence type="predicted"/>
<dbReference type="EMBL" id="CP029551">
    <property type="protein sequence ID" value="AWN37716.1"/>
    <property type="molecule type" value="Genomic_DNA"/>
</dbReference>
<accession>A0A2U8VX46</accession>
<gene>
    <name evidence="1" type="ORF">DK427_19925</name>
</gene>
<reference evidence="1 2" key="1">
    <citation type="submission" date="2018-05" db="EMBL/GenBank/DDBJ databases">
        <title>Complete Genome Sequence of Methylobacterium sp. 17Sr1-43.</title>
        <authorList>
            <person name="Srinivasan S."/>
        </authorList>
    </citation>
    <scope>NUCLEOTIDE SEQUENCE [LARGE SCALE GENOMIC DNA]</scope>
    <source>
        <strain evidence="1 2">17Sr1-43</strain>
    </source>
</reference>
<dbReference type="AlphaFoldDB" id="A0A2U8VX46"/>
<protein>
    <submittedName>
        <fullName evidence="1">Uncharacterized protein</fullName>
    </submittedName>
</protein>
<evidence type="ECO:0000313" key="1">
    <source>
        <dbReference type="EMBL" id="AWN37716.1"/>
    </source>
</evidence>
<sequence length="76" mass="8073">MVPAAFSIVITGPSYACRVTGGTEGEAADTAERILRHLQQEKPVRPLHVLIECEDLAAGERLAVYLADVTVEPGLG</sequence>